<accession>A0ABW9GCY8</accession>
<keyword evidence="2" id="KW-0479">Metal-binding</keyword>
<dbReference type="NCBIfam" id="NF009053">
    <property type="entry name" value="PRK12387.1"/>
    <property type="match status" value="1"/>
</dbReference>
<keyword evidence="4" id="KW-0408">Iron</keyword>
<keyword evidence="3" id="KW-0677">Repeat</keyword>
<evidence type="ECO:0000313" key="7">
    <source>
        <dbReference type="EMBL" id="MFM2486880.1"/>
    </source>
</evidence>
<sequence>MLKFFKKALKTGIVTGTDPLTPPEVDKNFRGKPEHDPAQCIACAACVNACPATALTVETNVATGMQQWSLFLGRCIFCGRCEEVCPTGAIELGQEVQLAVWNKSDLYQKSDFPIAYCKECGKPFAVAKSLDYAQQILLQAGQYTDKESLTNQLHTCPDCKRLHNVTQSQRIMLSRLLREPQL</sequence>
<evidence type="ECO:0000313" key="8">
    <source>
        <dbReference type="Proteomes" id="UP001629953"/>
    </source>
</evidence>
<dbReference type="PANTHER" id="PTHR10849:SF35">
    <property type="entry name" value="FORMATE HYDROGENLYASE SUBUNIT 6-RELATED"/>
    <property type="match status" value="1"/>
</dbReference>
<proteinExistence type="predicted"/>
<dbReference type="SUPFAM" id="SSF54862">
    <property type="entry name" value="4Fe-4S ferredoxins"/>
    <property type="match status" value="1"/>
</dbReference>
<dbReference type="PROSITE" id="PS00198">
    <property type="entry name" value="4FE4S_FER_1"/>
    <property type="match status" value="2"/>
</dbReference>
<reference evidence="7 8" key="1">
    <citation type="journal article" date="2013" name="Int. J. Syst. Evol. Microbiol.">
        <title>Celerinatantimonas yamalensis sp. nov., a cold-adapted diazotrophic bacterium from a cold permafrost brine.</title>
        <authorList>
            <person name="Shcherbakova V."/>
            <person name="Chuvilskaya N."/>
            <person name="Rivkina E."/>
            <person name="Demidov N."/>
            <person name="Uchaeva V."/>
            <person name="Suetin S."/>
            <person name="Suzina N."/>
            <person name="Gilichinsky D."/>
        </authorList>
    </citation>
    <scope>NUCLEOTIDE SEQUENCE [LARGE SCALE GENOMIC DNA]</scope>
    <source>
        <strain evidence="7 8">C7</strain>
    </source>
</reference>
<evidence type="ECO:0000256" key="1">
    <source>
        <dbReference type="ARBA" id="ARBA00022485"/>
    </source>
</evidence>
<comment type="caution">
    <text evidence="7">The sequence shown here is derived from an EMBL/GenBank/DDBJ whole genome shotgun (WGS) entry which is preliminary data.</text>
</comment>
<evidence type="ECO:0000256" key="2">
    <source>
        <dbReference type="ARBA" id="ARBA00022723"/>
    </source>
</evidence>
<feature type="domain" description="4Fe-4S ferredoxin-type" evidence="6">
    <location>
        <begin position="31"/>
        <end position="60"/>
    </location>
</feature>
<evidence type="ECO:0000256" key="5">
    <source>
        <dbReference type="ARBA" id="ARBA00023014"/>
    </source>
</evidence>
<gene>
    <name evidence="7" type="ORF">ABUE30_17755</name>
</gene>
<keyword evidence="1" id="KW-0004">4Fe-4S</keyword>
<feature type="domain" description="4Fe-4S ferredoxin-type" evidence="6">
    <location>
        <begin position="66"/>
        <end position="95"/>
    </location>
</feature>
<dbReference type="Pfam" id="PF12838">
    <property type="entry name" value="Fer4_7"/>
    <property type="match status" value="1"/>
</dbReference>
<name>A0ABW9GCY8_9GAMM</name>
<dbReference type="PANTHER" id="PTHR10849">
    <property type="entry name" value="NADH DEHYDROGENASE UBIQUINONE IRON-SULFUR PROTEIN 8, MITOCHONDRIAL"/>
    <property type="match status" value="1"/>
</dbReference>
<dbReference type="InterPro" id="IPR017896">
    <property type="entry name" value="4Fe4S_Fe-S-bd"/>
</dbReference>
<dbReference type="EMBL" id="JBEQCT010000012">
    <property type="protein sequence ID" value="MFM2486880.1"/>
    <property type="molecule type" value="Genomic_DNA"/>
</dbReference>
<dbReference type="Proteomes" id="UP001629953">
    <property type="component" value="Unassembled WGS sequence"/>
</dbReference>
<dbReference type="PROSITE" id="PS51379">
    <property type="entry name" value="4FE4S_FER_2"/>
    <property type="match status" value="2"/>
</dbReference>
<dbReference type="InterPro" id="IPR017900">
    <property type="entry name" value="4Fe4S_Fe_S_CS"/>
</dbReference>
<dbReference type="RefSeq" id="WP_408625180.1">
    <property type="nucleotide sequence ID" value="NZ_JBEQCT010000012.1"/>
</dbReference>
<dbReference type="Gene3D" id="3.30.70.3270">
    <property type="match status" value="1"/>
</dbReference>
<keyword evidence="8" id="KW-1185">Reference proteome</keyword>
<protein>
    <submittedName>
        <fullName evidence="7">Formate hydrogenlyase complex iron-sulfur subunit</fullName>
    </submittedName>
</protein>
<keyword evidence="5" id="KW-0411">Iron-sulfur</keyword>
<organism evidence="7 8">
    <name type="scientific">Celerinatantimonas yamalensis</name>
    <dbReference type="NCBI Taxonomy" id="559956"/>
    <lineage>
        <taxon>Bacteria</taxon>
        <taxon>Pseudomonadati</taxon>
        <taxon>Pseudomonadota</taxon>
        <taxon>Gammaproteobacteria</taxon>
        <taxon>Celerinatantimonadaceae</taxon>
        <taxon>Celerinatantimonas</taxon>
    </lineage>
</organism>
<evidence type="ECO:0000256" key="3">
    <source>
        <dbReference type="ARBA" id="ARBA00022737"/>
    </source>
</evidence>
<evidence type="ECO:0000259" key="6">
    <source>
        <dbReference type="PROSITE" id="PS51379"/>
    </source>
</evidence>
<dbReference type="InterPro" id="IPR010226">
    <property type="entry name" value="NADH_quinone_OxRdtase_chainI"/>
</dbReference>
<evidence type="ECO:0000256" key="4">
    <source>
        <dbReference type="ARBA" id="ARBA00023004"/>
    </source>
</evidence>